<dbReference type="Gene3D" id="3.50.50.60">
    <property type="entry name" value="FAD/NAD(P)-binding domain"/>
    <property type="match status" value="2"/>
</dbReference>
<dbReference type="PANTHER" id="PTHR43014">
    <property type="entry name" value="MERCURIC REDUCTASE"/>
    <property type="match status" value="1"/>
</dbReference>
<feature type="transmembrane region" description="Helical" evidence="10">
    <location>
        <begin position="239"/>
        <end position="257"/>
    </location>
</feature>
<evidence type="ECO:0000313" key="14">
    <source>
        <dbReference type="EMBL" id="GAA4855239.1"/>
    </source>
</evidence>
<dbReference type="PANTHER" id="PTHR43014:SF2">
    <property type="entry name" value="MERCURIC REDUCTASE"/>
    <property type="match status" value="1"/>
</dbReference>
<keyword evidence="10" id="KW-0472">Membrane</keyword>
<dbReference type="PRINTS" id="PR00368">
    <property type="entry name" value="FADPNR"/>
</dbReference>
<feature type="domain" description="FAD/NAD(P)-binding" evidence="12">
    <location>
        <begin position="239"/>
        <end position="554"/>
    </location>
</feature>
<evidence type="ECO:0000256" key="1">
    <source>
        <dbReference type="ARBA" id="ARBA00001974"/>
    </source>
</evidence>
<feature type="transmembrane region" description="Helical" evidence="10">
    <location>
        <begin position="55"/>
        <end position="81"/>
    </location>
</feature>
<proteinExistence type="inferred from homology"/>
<evidence type="ECO:0000256" key="3">
    <source>
        <dbReference type="ARBA" id="ARBA00022630"/>
    </source>
</evidence>
<evidence type="ECO:0000256" key="4">
    <source>
        <dbReference type="ARBA" id="ARBA00022827"/>
    </source>
</evidence>
<keyword evidence="7" id="KW-1015">Disulfide bond</keyword>
<evidence type="ECO:0000313" key="15">
    <source>
        <dbReference type="Proteomes" id="UP001501323"/>
    </source>
</evidence>
<feature type="transmembrane region" description="Helical" evidence="10">
    <location>
        <begin position="161"/>
        <end position="180"/>
    </location>
</feature>
<feature type="transmembrane region" description="Helical" evidence="10">
    <location>
        <begin position="200"/>
        <end position="218"/>
    </location>
</feature>
<keyword evidence="6 9" id="KW-0560">Oxidoreductase</keyword>
<dbReference type="SUPFAM" id="SSF55424">
    <property type="entry name" value="FAD/NAD-linked reductases, dimerisation (C-terminal) domain"/>
    <property type="match status" value="1"/>
</dbReference>
<evidence type="ECO:0000256" key="7">
    <source>
        <dbReference type="ARBA" id="ARBA00023157"/>
    </source>
</evidence>
<dbReference type="Pfam" id="PF09335">
    <property type="entry name" value="VTT_dom"/>
    <property type="match status" value="1"/>
</dbReference>
<feature type="transmembrane region" description="Helical" evidence="10">
    <location>
        <begin position="134"/>
        <end position="154"/>
    </location>
</feature>
<dbReference type="RefSeq" id="WP_345293781.1">
    <property type="nucleotide sequence ID" value="NZ_BAABJY010000001.1"/>
</dbReference>
<evidence type="ECO:0000259" key="11">
    <source>
        <dbReference type="Pfam" id="PF02852"/>
    </source>
</evidence>
<accession>A0ABP9DPH1</accession>
<keyword evidence="4 9" id="KW-0274">FAD</keyword>
<evidence type="ECO:0000256" key="9">
    <source>
        <dbReference type="RuleBase" id="RU003691"/>
    </source>
</evidence>
<dbReference type="EMBL" id="BAABJY010000001">
    <property type="protein sequence ID" value="GAA4855239.1"/>
    <property type="molecule type" value="Genomic_DNA"/>
</dbReference>
<evidence type="ECO:0000259" key="12">
    <source>
        <dbReference type="Pfam" id="PF07992"/>
    </source>
</evidence>
<dbReference type="InterPro" id="IPR012999">
    <property type="entry name" value="Pyr_OxRdtase_I_AS"/>
</dbReference>
<keyword evidence="10" id="KW-1133">Transmembrane helix</keyword>
<dbReference type="Proteomes" id="UP001501323">
    <property type="component" value="Unassembled WGS sequence"/>
</dbReference>
<feature type="domain" description="VTT" evidence="13">
    <location>
        <begin position="71"/>
        <end position="184"/>
    </location>
</feature>
<dbReference type="PRINTS" id="PR00411">
    <property type="entry name" value="PNDRDTASEI"/>
</dbReference>
<dbReference type="PROSITE" id="PS00076">
    <property type="entry name" value="PYRIDINE_REDOX_1"/>
    <property type="match status" value="1"/>
</dbReference>
<dbReference type="Pfam" id="PF02852">
    <property type="entry name" value="Pyr_redox_dim"/>
    <property type="match status" value="1"/>
</dbReference>
<organism evidence="14 15">
    <name type="scientific">Luteimonas vadosa</name>
    <dbReference type="NCBI Taxonomy" id="1165507"/>
    <lineage>
        <taxon>Bacteria</taxon>
        <taxon>Pseudomonadati</taxon>
        <taxon>Pseudomonadota</taxon>
        <taxon>Gammaproteobacteria</taxon>
        <taxon>Lysobacterales</taxon>
        <taxon>Lysobacteraceae</taxon>
        <taxon>Luteimonas</taxon>
    </lineage>
</organism>
<gene>
    <name evidence="14" type="ORF">GCM10023332_03540</name>
</gene>
<dbReference type="InterPro" id="IPR016156">
    <property type="entry name" value="FAD/NAD-linked_Rdtase_dimer_sf"/>
</dbReference>
<evidence type="ECO:0000256" key="8">
    <source>
        <dbReference type="ARBA" id="ARBA00023284"/>
    </source>
</evidence>
<dbReference type="InterPro" id="IPR032816">
    <property type="entry name" value="VTT_dom"/>
</dbReference>
<evidence type="ECO:0000256" key="2">
    <source>
        <dbReference type="ARBA" id="ARBA00007532"/>
    </source>
</evidence>
<comment type="cofactor">
    <cofactor evidence="1">
        <name>FAD</name>
        <dbReference type="ChEBI" id="CHEBI:57692"/>
    </cofactor>
</comment>
<keyword evidence="3 9" id="KW-0285">Flavoprotein</keyword>
<keyword evidence="8 9" id="KW-0676">Redox-active center</keyword>
<evidence type="ECO:0000256" key="6">
    <source>
        <dbReference type="ARBA" id="ARBA00023002"/>
    </source>
</evidence>
<protein>
    <submittedName>
        <fullName evidence="14">Bifunctional TVP38/TMEM64 family protein/FAD-dependent oxidoreductase</fullName>
    </submittedName>
</protein>
<dbReference type="Pfam" id="PF07992">
    <property type="entry name" value="Pyr_redox_2"/>
    <property type="match status" value="1"/>
</dbReference>
<dbReference type="InterPro" id="IPR004099">
    <property type="entry name" value="Pyr_nucl-diS_OxRdtase_dimer"/>
</dbReference>
<keyword evidence="15" id="KW-1185">Reference proteome</keyword>
<comment type="caution">
    <text evidence="14">The sequence shown here is derived from an EMBL/GenBank/DDBJ whole genome shotgun (WGS) entry which is preliminary data.</text>
</comment>
<evidence type="ECO:0000256" key="5">
    <source>
        <dbReference type="ARBA" id="ARBA00022857"/>
    </source>
</evidence>
<sequence>MGAKKILLLVVVVAAALALYFGGGSEYLTLARMQSLLGTARAYVDANPLGAALGFGAIYIIVTALSLPGATLLTLFCGAVFGLWQGLLIASFASSIGATLAMLVSRYVLRDSVRARFGERLKRIDAGIEREGGFYLFALRLVPVFPFFVINLAMGLTAIRAWTFYWVSQLGMLAGTFVYVNAGRELGELESLSGILSPGLLLAFAALGLLPLVARKALDWLRARKVYAGWDRPRRFDRNLVVIGAGAAGLVTSYIAATVRAKVTLIEKAEMGGDCLNRGCVPSKALIRAARAAAEANEGGRFGMQAGKTEVDFAKVMQHVRESIRTIEPHDSPERYRKLGVEVIHGEAKLVSPWEVEVDGRTLSARHIVIATGARPFVPPIDGLDGVPYRTSDTIWDLDALPKRLLVLGGGPIGCELAQSFARLGSETTLVEMADQLLGREDADAAAVVQAALEADGVEVLLGHKAVQAKAGEPHTLRVEHAGESSELPFDVLLVAIGRTANVEGYGLDALDIPLRKNKTIETDEFLRTRYPNILCVGDVTGPYQLTHAGAHQAWYAAVNALFGGFKSFRADYSVMPACTYTEPEQARVGLGEREAKETGTEVEVVKYAMSELDRAVAEAATAGFVKVLVAPGKDRILGATVVGERAGETIALFALAMKQGIGLDKILGTVFAYPTFAEAAKAVAGERRKRHKPDKLLDWVERYHRWQRGGP</sequence>
<reference evidence="15" key="1">
    <citation type="journal article" date="2019" name="Int. J. Syst. Evol. Microbiol.">
        <title>The Global Catalogue of Microorganisms (GCM) 10K type strain sequencing project: providing services to taxonomists for standard genome sequencing and annotation.</title>
        <authorList>
            <consortium name="The Broad Institute Genomics Platform"/>
            <consortium name="The Broad Institute Genome Sequencing Center for Infectious Disease"/>
            <person name="Wu L."/>
            <person name="Ma J."/>
        </authorList>
    </citation>
    <scope>NUCLEOTIDE SEQUENCE [LARGE SCALE GENOMIC DNA]</scope>
    <source>
        <strain evidence="15">JCM 18392</strain>
    </source>
</reference>
<comment type="similarity">
    <text evidence="2 9">Belongs to the class-I pyridine nucleotide-disulfide oxidoreductase family.</text>
</comment>
<feature type="transmembrane region" description="Helical" evidence="10">
    <location>
        <begin position="88"/>
        <end position="109"/>
    </location>
</feature>
<dbReference type="InterPro" id="IPR036188">
    <property type="entry name" value="FAD/NAD-bd_sf"/>
</dbReference>
<name>A0ABP9DPH1_9GAMM</name>
<dbReference type="SUPFAM" id="SSF51905">
    <property type="entry name" value="FAD/NAD(P)-binding domain"/>
    <property type="match status" value="1"/>
</dbReference>
<evidence type="ECO:0000259" key="13">
    <source>
        <dbReference type="Pfam" id="PF09335"/>
    </source>
</evidence>
<dbReference type="InterPro" id="IPR023753">
    <property type="entry name" value="FAD/NAD-binding_dom"/>
</dbReference>
<evidence type="ECO:0000256" key="10">
    <source>
        <dbReference type="SAM" id="Phobius"/>
    </source>
</evidence>
<dbReference type="Gene3D" id="3.30.390.30">
    <property type="match status" value="1"/>
</dbReference>
<feature type="domain" description="Pyridine nucleotide-disulphide oxidoreductase dimerisation" evidence="11">
    <location>
        <begin position="576"/>
        <end position="682"/>
    </location>
</feature>
<keyword evidence="5" id="KW-0521">NADP</keyword>
<keyword evidence="10" id="KW-0812">Transmembrane</keyword>